<evidence type="ECO:0000259" key="1">
    <source>
        <dbReference type="Pfam" id="PF16289"/>
    </source>
</evidence>
<dbReference type="InterPro" id="IPR032557">
    <property type="entry name" value="DUF4935"/>
</dbReference>
<protein>
    <recommendedName>
        <fullName evidence="1">DUF4935 domain-containing protein</fullName>
    </recommendedName>
</protein>
<dbReference type="Proteomes" id="UP000245391">
    <property type="component" value="Unassembled WGS sequence"/>
</dbReference>
<sequence length="369" mass="42938">MKSTELIRLFALDTSFIESQNFLAGTLLRNLGDMGRKNYIKIYITDIVYREVLSRFTKRLLEEESKILSVKKTIESHIRVLKNFEDYAAYFTLPELDRAKLIEQFKKDFDEWISYADVKILPTKGHTIEKVMNDYFEGNPPFGSAKKKSEFPDAFSFYALDQYFKMGKKNCYFVTFDTDFDDVLSKYVIPIKDIGGKLDSINRASELRFGILKLIEDTYLSSKSRLEQDAKTYFSMYLEEEANSKTEIRGMAIDHIDSFEVSDFKFDRYNIVQTDEFGAQLQCGAMVPYMIKLILKDENHTPHLNKSDFGYMGIEYSPYVIQAEKAIDFYVTIDLYLQTGKARAQLSDAVSPTSIDILDDWDYNFFLNQ</sequence>
<dbReference type="AlphaFoldDB" id="A0A317F0I0"/>
<evidence type="ECO:0000313" key="3">
    <source>
        <dbReference type="Proteomes" id="UP000245391"/>
    </source>
</evidence>
<comment type="caution">
    <text evidence="2">The sequence shown here is derived from an EMBL/GenBank/DDBJ whole genome shotgun (WGS) entry which is preliminary data.</text>
</comment>
<proteinExistence type="predicted"/>
<dbReference type="EMBL" id="QGNY01000002">
    <property type="protein sequence ID" value="PWS32634.1"/>
    <property type="molecule type" value="Genomic_DNA"/>
</dbReference>
<dbReference type="OrthoDB" id="9766796at2"/>
<reference evidence="3" key="1">
    <citation type="submission" date="2018-05" db="EMBL/GenBank/DDBJ databases">
        <title>Pedobacter paludis sp. nov., isolated from wetland soil.</title>
        <authorList>
            <person name="Zhang Y."/>
        </authorList>
    </citation>
    <scope>NUCLEOTIDE SEQUENCE [LARGE SCALE GENOMIC DNA]</scope>
    <source>
        <strain evidence="3">R-8</strain>
    </source>
</reference>
<feature type="domain" description="DUF4935" evidence="1">
    <location>
        <begin position="12"/>
        <end position="180"/>
    </location>
</feature>
<organism evidence="2 3">
    <name type="scientific">Pedobacter paludis</name>
    <dbReference type="NCBI Taxonomy" id="2203212"/>
    <lineage>
        <taxon>Bacteria</taxon>
        <taxon>Pseudomonadati</taxon>
        <taxon>Bacteroidota</taxon>
        <taxon>Sphingobacteriia</taxon>
        <taxon>Sphingobacteriales</taxon>
        <taxon>Sphingobacteriaceae</taxon>
        <taxon>Pedobacter</taxon>
    </lineage>
</organism>
<evidence type="ECO:0000313" key="2">
    <source>
        <dbReference type="EMBL" id="PWS32634.1"/>
    </source>
</evidence>
<accession>A0A317F0I0</accession>
<dbReference type="RefSeq" id="WP_109928806.1">
    <property type="nucleotide sequence ID" value="NZ_QGNY01000002.1"/>
</dbReference>
<keyword evidence="3" id="KW-1185">Reference proteome</keyword>
<name>A0A317F0I0_9SPHI</name>
<dbReference type="Pfam" id="PF16289">
    <property type="entry name" value="PIN_12"/>
    <property type="match status" value="1"/>
</dbReference>
<gene>
    <name evidence="2" type="ORF">DF947_06055</name>
</gene>